<evidence type="ECO:0000313" key="2">
    <source>
        <dbReference type="EMBL" id="EUC54053.1"/>
    </source>
</evidence>
<evidence type="ECO:0000313" key="3">
    <source>
        <dbReference type="Proteomes" id="UP000030108"/>
    </source>
</evidence>
<reference evidence="3" key="1">
    <citation type="journal article" date="2014" name="Genome Announc.">
        <title>Draft genome sequence of the plant-pathogenic soil fungus Rhizoctonia solani anastomosis group 3 strain Rhs1AP.</title>
        <authorList>
            <person name="Cubeta M.A."/>
            <person name="Thomas E."/>
            <person name="Dean R.A."/>
            <person name="Jabaji S."/>
            <person name="Neate S.M."/>
            <person name="Tavantzis S."/>
            <person name="Toda T."/>
            <person name="Vilgalys R."/>
            <person name="Bharathan N."/>
            <person name="Fedorova-Abrams N."/>
            <person name="Pakala S.B."/>
            <person name="Pakala S.M."/>
            <person name="Zafar N."/>
            <person name="Joardar V."/>
            <person name="Losada L."/>
            <person name="Nierman W.C."/>
        </authorList>
    </citation>
    <scope>NUCLEOTIDE SEQUENCE [LARGE SCALE GENOMIC DNA]</scope>
    <source>
        <strain evidence="3">AG-3</strain>
    </source>
</reference>
<feature type="non-terminal residue" evidence="2">
    <location>
        <position position="230"/>
    </location>
</feature>
<organism evidence="2 3">
    <name type="scientific">Rhizoctonia solani AG-3 Rhs1AP</name>
    <dbReference type="NCBI Taxonomy" id="1086054"/>
    <lineage>
        <taxon>Eukaryota</taxon>
        <taxon>Fungi</taxon>
        <taxon>Dikarya</taxon>
        <taxon>Basidiomycota</taxon>
        <taxon>Agaricomycotina</taxon>
        <taxon>Agaricomycetes</taxon>
        <taxon>Cantharellales</taxon>
        <taxon>Ceratobasidiaceae</taxon>
        <taxon>Rhizoctonia</taxon>
    </lineage>
</organism>
<gene>
    <name evidence="2" type="ORF">RSOL_028330</name>
</gene>
<evidence type="ECO:0000256" key="1">
    <source>
        <dbReference type="SAM" id="MobiDB-lite"/>
    </source>
</evidence>
<dbReference type="EMBL" id="JATN01000322">
    <property type="protein sequence ID" value="EUC54053.1"/>
    <property type="molecule type" value="Genomic_DNA"/>
</dbReference>
<accession>X8IVB3</accession>
<feature type="compositionally biased region" description="Low complexity" evidence="1">
    <location>
        <begin position="80"/>
        <end position="103"/>
    </location>
</feature>
<keyword evidence="2" id="KW-0812">Transmembrane</keyword>
<feature type="compositionally biased region" description="Basic and acidic residues" evidence="1">
    <location>
        <begin position="187"/>
        <end position="199"/>
    </location>
</feature>
<feature type="compositionally biased region" description="Basic and acidic residues" evidence="1">
    <location>
        <begin position="206"/>
        <end position="223"/>
    </location>
</feature>
<dbReference type="Proteomes" id="UP000030108">
    <property type="component" value="Unassembled WGS sequence"/>
</dbReference>
<sequence>MVSVKFTTLLITVIFSLGFNVYTAHGLNLFPLLRGLLSRPIAATAVKAVKMTAVRGSKPLVPAVRTLPKPGKHILPTSPRISGGRISGSRMSTQGNQGSNNGNIELAPSRWSKHAEKLKSVTKLDSDSRSPENGDPGSTTLLRGNRKSTKHDSKDRQEEDFMGAEDQRFPSHDSPGALRGGRKGIKHDKSSDHESKGNQDESPTGAKDRKSDHVGVEDIKGGSEELSDLA</sequence>
<protein>
    <submittedName>
        <fullName evidence="2">Transmembrane protein, putative</fullName>
    </submittedName>
</protein>
<feature type="region of interest" description="Disordered" evidence="1">
    <location>
        <begin position="67"/>
        <end position="230"/>
    </location>
</feature>
<comment type="caution">
    <text evidence="2">The sequence shown here is derived from an EMBL/GenBank/DDBJ whole genome shotgun (WGS) entry which is preliminary data.</text>
</comment>
<dbReference type="AlphaFoldDB" id="X8IVB3"/>
<keyword evidence="2" id="KW-0472">Membrane</keyword>
<feature type="compositionally biased region" description="Basic and acidic residues" evidence="1">
    <location>
        <begin position="150"/>
        <end position="171"/>
    </location>
</feature>
<name>X8IVB3_9AGAM</name>
<feature type="compositionally biased region" description="Basic and acidic residues" evidence="1">
    <location>
        <begin position="113"/>
        <end position="132"/>
    </location>
</feature>
<proteinExistence type="predicted"/>